<keyword evidence="2" id="KW-1185">Reference proteome</keyword>
<dbReference type="Proteomes" id="UP000199409">
    <property type="component" value="Unassembled WGS sequence"/>
</dbReference>
<protein>
    <submittedName>
        <fullName evidence="1">Uncharacterized protein</fullName>
    </submittedName>
</protein>
<gene>
    <name evidence="1" type="ORF">SAMN05660420_00831</name>
</gene>
<accession>A0A1H3X5B6</accession>
<reference evidence="1 2" key="1">
    <citation type="submission" date="2016-10" db="EMBL/GenBank/DDBJ databases">
        <authorList>
            <person name="de Groot N.N."/>
        </authorList>
    </citation>
    <scope>NUCLEOTIDE SEQUENCE [LARGE SCALE GENOMIC DNA]</scope>
    <source>
        <strain evidence="1 2">DSM 7343</strain>
    </source>
</reference>
<evidence type="ECO:0000313" key="1">
    <source>
        <dbReference type="EMBL" id="SDZ94596.1"/>
    </source>
</evidence>
<sequence>MPLEPRISLACPYCDELIYETLSWFKQPYFNCPACDNGLAAGQFTSVIRELEHAMDARVEEIINDAPHTSCCGKKSCCH</sequence>
<name>A0A1H3X5B6_9BACT</name>
<dbReference type="OrthoDB" id="5432431at2"/>
<dbReference type="AlphaFoldDB" id="A0A1H3X5B6"/>
<dbReference type="STRING" id="37625.SAMN05660420_00831"/>
<proteinExistence type="predicted"/>
<evidence type="ECO:0000313" key="2">
    <source>
        <dbReference type="Proteomes" id="UP000199409"/>
    </source>
</evidence>
<organism evidence="1 2">
    <name type="scientific">Desulfuromusa kysingii</name>
    <dbReference type="NCBI Taxonomy" id="37625"/>
    <lineage>
        <taxon>Bacteria</taxon>
        <taxon>Pseudomonadati</taxon>
        <taxon>Thermodesulfobacteriota</taxon>
        <taxon>Desulfuromonadia</taxon>
        <taxon>Desulfuromonadales</taxon>
        <taxon>Geopsychrobacteraceae</taxon>
        <taxon>Desulfuromusa</taxon>
    </lineage>
</organism>
<dbReference type="EMBL" id="FNQN01000002">
    <property type="protein sequence ID" value="SDZ94596.1"/>
    <property type="molecule type" value="Genomic_DNA"/>
</dbReference>
<dbReference type="RefSeq" id="WP_139167459.1">
    <property type="nucleotide sequence ID" value="NZ_FNQN01000002.1"/>
</dbReference>